<protein>
    <submittedName>
        <fullName evidence="1">Uncharacterized protein</fullName>
    </submittedName>
</protein>
<name>A0AAV4R8Z6_CAEEX</name>
<accession>A0AAV4R8Z6</accession>
<sequence>MNRKSTSFPAFRCLSSEHDPESSLRTMAQKWFRGSPTTDFRLIIQVSSVCPRDSKCRYNMFFMHELLWLGIAAPTIAALKR</sequence>
<dbReference type="Proteomes" id="UP001054945">
    <property type="component" value="Unassembled WGS sequence"/>
</dbReference>
<dbReference type="EMBL" id="BPLR01007431">
    <property type="protein sequence ID" value="GIY16877.1"/>
    <property type="molecule type" value="Genomic_DNA"/>
</dbReference>
<comment type="caution">
    <text evidence="1">The sequence shown here is derived from an EMBL/GenBank/DDBJ whole genome shotgun (WGS) entry which is preliminary data.</text>
</comment>
<keyword evidence="2" id="KW-1185">Reference proteome</keyword>
<proteinExistence type="predicted"/>
<reference evidence="1 2" key="1">
    <citation type="submission" date="2021-06" db="EMBL/GenBank/DDBJ databases">
        <title>Caerostris extrusa draft genome.</title>
        <authorList>
            <person name="Kono N."/>
            <person name="Arakawa K."/>
        </authorList>
    </citation>
    <scope>NUCLEOTIDE SEQUENCE [LARGE SCALE GENOMIC DNA]</scope>
</reference>
<organism evidence="1 2">
    <name type="scientific">Caerostris extrusa</name>
    <name type="common">Bark spider</name>
    <name type="synonym">Caerostris bankana</name>
    <dbReference type="NCBI Taxonomy" id="172846"/>
    <lineage>
        <taxon>Eukaryota</taxon>
        <taxon>Metazoa</taxon>
        <taxon>Ecdysozoa</taxon>
        <taxon>Arthropoda</taxon>
        <taxon>Chelicerata</taxon>
        <taxon>Arachnida</taxon>
        <taxon>Araneae</taxon>
        <taxon>Araneomorphae</taxon>
        <taxon>Entelegynae</taxon>
        <taxon>Araneoidea</taxon>
        <taxon>Araneidae</taxon>
        <taxon>Caerostris</taxon>
    </lineage>
</organism>
<dbReference type="AlphaFoldDB" id="A0AAV4R8Z6"/>
<evidence type="ECO:0000313" key="1">
    <source>
        <dbReference type="EMBL" id="GIY16877.1"/>
    </source>
</evidence>
<gene>
    <name evidence="1" type="ORF">CEXT_659281</name>
</gene>
<evidence type="ECO:0000313" key="2">
    <source>
        <dbReference type="Proteomes" id="UP001054945"/>
    </source>
</evidence>